<feature type="region of interest" description="Disordered" evidence="1">
    <location>
        <begin position="27"/>
        <end position="268"/>
    </location>
</feature>
<keyword evidence="5" id="KW-1185">Reference proteome</keyword>
<feature type="transmembrane region" description="Helical" evidence="2">
    <location>
        <begin position="273"/>
        <end position="292"/>
    </location>
</feature>
<protein>
    <recommendedName>
        <fullName evidence="6">Gram-positive cocci surface proteins LPxTG domain-containing protein</fullName>
    </recommendedName>
</protein>
<reference evidence="4 5" key="1">
    <citation type="submission" date="2024-10" db="EMBL/GenBank/DDBJ databases">
        <title>The Natural Products Discovery Center: Release of the First 8490 Sequenced Strains for Exploring Actinobacteria Biosynthetic Diversity.</title>
        <authorList>
            <person name="Kalkreuter E."/>
            <person name="Kautsar S.A."/>
            <person name="Yang D."/>
            <person name="Bader C.D."/>
            <person name="Teijaro C.N."/>
            <person name="Fluegel L."/>
            <person name="Davis C.M."/>
            <person name="Simpson J.R."/>
            <person name="Lauterbach L."/>
            <person name="Steele A.D."/>
            <person name="Gui C."/>
            <person name="Meng S."/>
            <person name="Li G."/>
            <person name="Viehrig K."/>
            <person name="Ye F."/>
            <person name="Su P."/>
            <person name="Kiefer A.F."/>
            <person name="Nichols A."/>
            <person name="Cepeda A.J."/>
            <person name="Yan W."/>
            <person name="Fan B."/>
            <person name="Jiang Y."/>
            <person name="Adhikari A."/>
            <person name="Zheng C.-J."/>
            <person name="Schuster L."/>
            <person name="Cowan T.M."/>
            <person name="Smanski M.J."/>
            <person name="Chevrette M.G."/>
            <person name="De Carvalho L.P.S."/>
            <person name="Shen B."/>
        </authorList>
    </citation>
    <scope>NUCLEOTIDE SEQUENCE [LARGE SCALE GENOMIC DNA]</scope>
    <source>
        <strain evidence="4 5">NPDC018013</strain>
    </source>
</reference>
<keyword evidence="2" id="KW-0472">Membrane</keyword>
<evidence type="ECO:0000256" key="1">
    <source>
        <dbReference type="SAM" id="MobiDB-lite"/>
    </source>
</evidence>
<sequence length="297" mass="29904">MAPGFRSRIATGLLLATVVLPVPVAATTAAAPPPERTTPADRPPGLAHADGPPGGGMVAPPPAGGNTRVGWGQHGRPDWLPRFPEMAAVPELPDYLPGLPDVVADLPDSIPGFPDRPPYFPGAPPVDRPEGLRPKAPDRPVPDSVAPSAPAPAPAARSSDAPDPVRARPSAPASPAAGGGAKAGPAPAAPPHRTDHAPAPALSPPGAAPPWRSPAHRPGAAGQLAQRPYQSVRPTPTAPAGPPSATPETTDGEQPATTGPSALENPAARVERVLPMGAGLALTGLGLAFFGLRLRRR</sequence>
<name>A0ABW7RCG7_9ACTN</name>
<dbReference type="Proteomes" id="UP001610990">
    <property type="component" value="Unassembled WGS sequence"/>
</dbReference>
<keyword evidence="2" id="KW-0812">Transmembrane</keyword>
<gene>
    <name evidence="4" type="ORF">ACH4GP_15250</name>
</gene>
<keyword evidence="3" id="KW-0732">Signal</keyword>
<feature type="compositionally biased region" description="Pro residues" evidence="1">
    <location>
        <begin position="114"/>
        <end position="126"/>
    </location>
</feature>
<evidence type="ECO:0000313" key="5">
    <source>
        <dbReference type="Proteomes" id="UP001610990"/>
    </source>
</evidence>
<evidence type="ECO:0008006" key="6">
    <source>
        <dbReference type="Google" id="ProtNLM"/>
    </source>
</evidence>
<dbReference type="EMBL" id="JBIRGH010000008">
    <property type="protein sequence ID" value="MFH8585751.1"/>
    <property type="molecule type" value="Genomic_DNA"/>
</dbReference>
<feature type="compositionally biased region" description="Basic and acidic residues" evidence="1">
    <location>
        <begin position="127"/>
        <end position="141"/>
    </location>
</feature>
<organism evidence="4 5">
    <name type="scientific">Streptomyces celluloflavus</name>
    <dbReference type="NCBI Taxonomy" id="58344"/>
    <lineage>
        <taxon>Bacteria</taxon>
        <taxon>Bacillati</taxon>
        <taxon>Actinomycetota</taxon>
        <taxon>Actinomycetes</taxon>
        <taxon>Kitasatosporales</taxon>
        <taxon>Streptomycetaceae</taxon>
        <taxon>Streptomyces</taxon>
    </lineage>
</organism>
<evidence type="ECO:0000313" key="4">
    <source>
        <dbReference type="EMBL" id="MFH8585751.1"/>
    </source>
</evidence>
<dbReference type="RefSeq" id="WP_397672754.1">
    <property type="nucleotide sequence ID" value="NZ_JBIRGH010000008.1"/>
</dbReference>
<accession>A0ABW7RCG7</accession>
<feature type="compositionally biased region" description="Low complexity" evidence="1">
    <location>
        <begin position="142"/>
        <end position="176"/>
    </location>
</feature>
<comment type="caution">
    <text evidence="4">The sequence shown here is derived from an EMBL/GenBank/DDBJ whole genome shotgun (WGS) entry which is preliminary data.</text>
</comment>
<evidence type="ECO:0000256" key="2">
    <source>
        <dbReference type="SAM" id="Phobius"/>
    </source>
</evidence>
<feature type="compositionally biased region" description="Pro residues" evidence="1">
    <location>
        <begin position="236"/>
        <end position="245"/>
    </location>
</feature>
<feature type="compositionally biased region" description="Pro residues" evidence="1">
    <location>
        <begin position="201"/>
        <end position="212"/>
    </location>
</feature>
<feature type="chain" id="PRO_5046716698" description="Gram-positive cocci surface proteins LPxTG domain-containing protein" evidence="3">
    <location>
        <begin position="32"/>
        <end position="297"/>
    </location>
</feature>
<keyword evidence="2" id="KW-1133">Transmembrane helix</keyword>
<evidence type="ECO:0000256" key="3">
    <source>
        <dbReference type="SAM" id="SignalP"/>
    </source>
</evidence>
<proteinExistence type="predicted"/>
<feature type="signal peptide" evidence="3">
    <location>
        <begin position="1"/>
        <end position="31"/>
    </location>
</feature>